<organism evidence="9 10">
    <name type="scientific">Sphingomonas turrisvirgatae</name>
    <dbReference type="NCBI Taxonomy" id="1888892"/>
    <lineage>
        <taxon>Bacteria</taxon>
        <taxon>Pseudomonadati</taxon>
        <taxon>Pseudomonadota</taxon>
        <taxon>Alphaproteobacteria</taxon>
        <taxon>Sphingomonadales</taxon>
        <taxon>Sphingomonadaceae</taxon>
        <taxon>Sphingomonas</taxon>
    </lineage>
</organism>
<comment type="caution">
    <text evidence="9">The sequence shown here is derived from an EMBL/GenBank/DDBJ whole genome shotgun (WGS) entry which is preliminary data.</text>
</comment>
<comment type="subunit">
    <text evidence="5">Part of the 50S ribosomal subunit; part of the 5S rRNA/L5/L18/L25 subcomplex. Contacts the 5S rRNA. Binds to the 5S rRNA independently of L5 and L18.</text>
</comment>
<feature type="domain" description="Large ribosomal subunit protein bL25 beta" evidence="8">
    <location>
        <begin position="104"/>
        <end position="187"/>
    </location>
</feature>
<dbReference type="PANTHER" id="PTHR33284">
    <property type="entry name" value="RIBOSOMAL PROTEIN L25/GLN-TRNA SYNTHETASE, ANTI-CODON-BINDING DOMAIN-CONTAINING PROTEIN"/>
    <property type="match status" value="1"/>
</dbReference>
<feature type="region of interest" description="Disordered" evidence="6">
    <location>
        <begin position="1"/>
        <end position="21"/>
    </location>
</feature>
<dbReference type="Gene3D" id="2.170.120.20">
    <property type="entry name" value="Ribosomal protein L25, beta domain"/>
    <property type="match status" value="1"/>
</dbReference>
<keyword evidence="2 5" id="KW-0694">RNA-binding</keyword>
<feature type="region of interest" description="Disordered" evidence="6">
    <location>
        <begin position="192"/>
        <end position="221"/>
    </location>
</feature>
<dbReference type="EMBL" id="MDDS01000046">
    <property type="protein sequence ID" value="ODP36882.1"/>
    <property type="molecule type" value="Genomic_DNA"/>
</dbReference>
<evidence type="ECO:0000256" key="1">
    <source>
        <dbReference type="ARBA" id="ARBA00022730"/>
    </source>
</evidence>
<dbReference type="InterPro" id="IPR029751">
    <property type="entry name" value="Ribosomal_L25_dom"/>
</dbReference>
<proteinExistence type="inferred from homology"/>
<dbReference type="CDD" id="cd00495">
    <property type="entry name" value="Ribosomal_L25_TL5_CTC"/>
    <property type="match status" value="1"/>
</dbReference>
<dbReference type="GO" id="GO:0008097">
    <property type="term" value="F:5S rRNA binding"/>
    <property type="evidence" value="ECO:0007669"/>
    <property type="project" value="InterPro"/>
</dbReference>
<evidence type="ECO:0000313" key="10">
    <source>
        <dbReference type="Proteomes" id="UP000094487"/>
    </source>
</evidence>
<dbReference type="OrthoDB" id="9806411at2"/>
<dbReference type="NCBIfam" id="NF004128">
    <property type="entry name" value="PRK05618.1-2"/>
    <property type="match status" value="1"/>
</dbReference>
<dbReference type="HAMAP" id="MF_01334">
    <property type="entry name" value="Ribosomal_bL25_CTC"/>
    <property type="match status" value="1"/>
</dbReference>
<dbReference type="PANTHER" id="PTHR33284:SF1">
    <property type="entry name" value="RIBOSOMAL PROTEIN L25_GLN-TRNA SYNTHETASE, ANTI-CODON-BINDING DOMAIN-CONTAINING PROTEIN"/>
    <property type="match status" value="1"/>
</dbReference>
<gene>
    <name evidence="5" type="primary">rplY</name>
    <name evidence="5" type="synonym">ctc</name>
    <name evidence="9" type="ORF">BFL28_04015</name>
</gene>
<dbReference type="AlphaFoldDB" id="A0A1E3LSY6"/>
<dbReference type="GO" id="GO:0022625">
    <property type="term" value="C:cytosolic large ribosomal subunit"/>
    <property type="evidence" value="ECO:0007669"/>
    <property type="project" value="TreeGrafter"/>
</dbReference>
<dbReference type="GO" id="GO:0003735">
    <property type="term" value="F:structural constituent of ribosome"/>
    <property type="evidence" value="ECO:0007669"/>
    <property type="project" value="InterPro"/>
</dbReference>
<evidence type="ECO:0000256" key="3">
    <source>
        <dbReference type="ARBA" id="ARBA00022980"/>
    </source>
</evidence>
<dbReference type="GO" id="GO:0006412">
    <property type="term" value="P:translation"/>
    <property type="evidence" value="ECO:0007669"/>
    <property type="project" value="UniProtKB-UniRule"/>
</dbReference>
<name>A0A1E3LSY6_9SPHN</name>
<feature type="domain" description="Large ribosomal subunit protein bL25 L25" evidence="7">
    <location>
        <begin position="7"/>
        <end position="95"/>
    </location>
</feature>
<dbReference type="Gene3D" id="2.40.240.10">
    <property type="entry name" value="Ribosomal Protein L25, Chain P"/>
    <property type="match status" value="1"/>
</dbReference>
<feature type="compositionally biased region" description="Acidic residues" evidence="6">
    <location>
        <begin position="193"/>
        <end position="221"/>
    </location>
</feature>
<evidence type="ECO:0000259" key="8">
    <source>
        <dbReference type="Pfam" id="PF14693"/>
    </source>
</evidence>
<evidence type="ECO:0000256" key="4">
    <source>
        <dbReference type="ARBA" id="ARBA00023274"/>
    </source>
</evidence>
<accession>A0A1E3LSY6</accession>
<dbReference type="Pfam" id="PF01386">
    <property type="entry name" value="Ribosomal_L25p"/>
    <property type="match status" value="1"/>
</dbReference>
<dbReference type="InterPro" id="IPR020930">
    <property type="entry name" value="Ribosomal_uL5_bac-type"/>
</dbReference>
<sequence length="221" mass="22854">MSDTLTLSAETRDRVGKGASRALRREGRVPAVIYGNKQEPLGIHLEERALIKALNTGHFMNSVIMIEGAGGKAIRTLAKDVALDVVTDRPVHIDFLRISEHAQVTVAVPVVFTDEEDAPGLKGGGVLNIVAHELSLTVDAAEIPSEINVSLKGLEAGSSIHLADITLPKGATAAMDDTATIASITAPTAVSVEAEDAAAEADAAEGEAEGDTAEGEATDGE</sequence>
<dbReference type="Proteomes" id="UP000094487">
    <property type="component" value="Unassembled WGS sequence"/>
</dbReference>
<dbReference type="NCBIfam" id="TIGR00731">
    <property type="entry name" value="bL25_bact_ctc"/>
    <property type="match status" value="1"/>
</dbReference>
<dbReference type="InterPro" id="IPR011035">
    <property type="entry name" value="Ribosomal_bL25/Gln-tRNA_synth"/>
</dbReference>
<keyword evidence="3 5" id="KW-0689">Ribosomal protein</keyword>
<dbReference type="RefSeq" id="WP_069321375.1">
    <property type="nucleotide sequence ID" value="NZ_MDDS01000046.1"/>
</dbReference>
<comment type="similarity">
    <text evidence="5">Belongs to the bacterial ribosomal protein bL25 family. CTC subfamily.</text>
</comment>
<reference evidence="9 10" key="1">
    <citation type="submission" date="2016-08" db="EMBL/GenBank/DDBJ databases">
        <title>Draft genome of the agarase producing Sphingomonas sp. MCT13.</title>
        <authorList>
            <person name="D'Andrea M.M."/>
            <person name="Rossolini G.M."/>
            <person name="Thaller M.C."/>
        </authorList>
    </citation>
    <scope>NUCLEOTIDE SEQUENCE [LARGE SCALE GENOMIC DNA]</scope>
    <source>
        <strain evidence="9 10">MCT13</strain>
    </source>
</reference>
<dbReference type="InterPro" id="IPR001021">
    <property type="entry name" value="Ribosomal_bL25_long"/>
</dbReference>
<evidence type="ECO:0000256" key="2">
    <source>
        <dbReference type="ARBA" id="ARBA00022884"/>
    </source>
</evidence>
<keyword evidence="10" id="KW-1185">Reference proteome</keyword>
<keyword evidence="4 5" id="KW-0687">Ribonucleoprotein</keyword>
<evidence type="ECO:0000259" key="7">
    <source>
        <dbReference type="Pfam" id="PF01386"/>
    </source>
</evidence>
<comment type="function">
    <text evidence="5">This is one of the proteins that binds to the 5S RNA in the ribosome where it forms part of the central protuberance.</text>
</comment>
<dbReference type="InterPro" id="IPR037121">
    <property type="entry name" value="Ribosomal_bL25_C"/>
</dbReference>
<dbReference type="STRING" id="1888892.BFL28_04015"/>
<dbReference type="Pfam" id="PF14693">
    <property type="entry name" value="Ribosomal_TL5_C"/>
    <property type="match status" value="1"/>
</dbReference>
<protein>
    <recommendedName>
        <fullName evidence="5">Large ribosomal subunit protein bL25</fullName>
    </recommendedName>
    <alternativeName>
        <fullName evidence="5">General stress protein CTC</fullName>
    </alternativeName>
</protein>
<evidence type="ECO:0000256" key="5">
    <source>
        <dbReference type="HAMAP-Rule" id="MF_01334"/>
    </source>
</evidence>
<evidence type="ECO:0000313" key="9">
    <source>
        <dbReference type="EMBL" id="ODP36882.1"/>
    </source>
</evidence>
<dbReference type="InterPro" id="IPR020056">
    <property type="entry name" value="Rbsml_bL25/Gln-tRNA_synth_N"/>
</dbReference>
<dbReference type="SUPFAM" id="SSF50715">
    <property type="entry name" value="Ribosomal protein L25-like"/>
    <property type="match status" value="1"/>
</dbReference>
<dbReference type="InterPro" id="IPR020057">
    <property type="entry name" value="Ribosomal_bL25_b-dom"/>
</dbReference>
<evidence type="ECO:0000256" key="6">
    <source>
        <dbReference type="SAM" id="MobiDB-lite"/>
    </source>
</evidence>
<keyword evidence="1 5" id="KW-0699">rRNA-binding</keyword>